<keyword evidence="1" id="KW-0560">Oxidoreductase</keyword>
<keyword evidence="1" id="KW-0444">Lipid biosynthesis</keyword>
<keyword evidence="3" id="KW-1185">Reference proteome</keyword>
<dbReference type="EMBL" id="ML977591">
    <property type="protein sequence ID" value="KAF2000131.1"/>
    <property type="molecule type" value="Genomic_DNA"/>
</dbReference>
<organism evidence="2 3">
    <name type="scientific">Amniculicola lignicola CBS 123094</name>
    <dbReference type="NCBI Taxonomy" id="1392246"/>
    <lineage>
        <taxon>Eukaryota</taxon>
        <taxon>Fungi</taxon>
        <taxon>Dikarya</taxon>
        <taxon>Ascomycota</taxon>
        <taxon>Pezizomycotina</taxon>
        <taxon>Dothideomycetes</taxon>
        <taxon>Pleosporomycetidae</taxon>
        <taxon>Pleosporales</taxon>
        <taxon>Amniculicolaceae</taxon>
        <taxon>Amniculicola</taxon>
    </lineage>
</organism>
<evidence type="ECO:0000256" key="1">
    <source>
        <dbReference type="RuleBase" id="RU369120"/>
    </source>
</evidence>
<evidence type="ECO:0000313" key="3">
    <source>
        <dbReference type="Proteomes" id="UP000799779"/>
    </source>
</evidence>
<dbReference type="PANTHER" id="PTHR21257:SF52">
    <property type="entry name" value="DELTA(14)-STEROL REDUCTASE TM7SF2"/>
    <property type="match status" value="1"/>
</dbReference>
<dbReference type="GO" id="GO:0006696">
    <property type="term" value="P:ergosterol biosynthetic process"/>
    <property type="evidence" value="ECO:0007669"/>
    <property type="project" value="TreeGrafter"/>
</dbReference>
<keyword evidence="1" id="KW-0443">Lipid metabolism</keyword>
<dbReference type="OrthoDB" id="67965at2759"/>
<comment type="similarity">
    <text evidence="1">Belongs to the ERG4/ERG24 family.</text>
</comment>
<reference evidence="2" key="1">
    <citation type="journal article" date="2020" name="Stud. Mycol.">
        <title>101 Dothideomycetes genomes: a test case for predicting lifestyles and emergence of pathogens.</title>
        <authorList>
            <person name="Haridas S."/>
            <person name="Albert R."/>
            <person name="Binder M."/>
            <person name="Bloem J."/>
            <person name="Labutti K."/>
            <person name="Salamov A."/>
            <person name="Andreopoulos B."/>
            <person name="Baker S."/>
            <person name="Barry K."/>
            <person name="Bills G."/>
            <person name="Bluhm B."/>
            <person name="Cannon C."/>
            <person name="Castanera R."/>
            <person name="Culley D."/>
            <person name="Daum C."/>
            <person name="Ezra D."/>
            <person name="Gonzalez J."/>
            <person name="Henrissat B."/>
            <person name="Kuo A."/>
            <person name="Liang C."/>
            <person name="Lipzen A."/>
            <person name="Lutzoni F."/>
            <person name="Magnuson J."/>
            <person name="Mondo S."/>
            <person name="Nolan M."/>
            <person name="Ohm R."/>
            <person name="Pangilinan J."/>
            <person name="Park H.-J."/>
            <person name="Ramirez L."/>
            <person name="Alfaro M."/>
            <person name="Sun H."/>
            <person name="Tritt A."/>
            <person name="Yoshinaga Y."/>
            <person name="Zwiers L.-H."/>
            <person name="Turgeon B."/>
            <person name="Goodwin S."/>
            <person name="Spatafora J."/>
            <person name="Crous P."/>
            <person name="Grigoriev I."/>
        </authorList>
    </citation>
    <scope>NUCLEOTIDE SEQUENCE</scope>
    <source>
        <strain evidence="2">CBS 123094</strain>
    </source>
</reference>
<dbReference type="PANTHER" id="PTHR21257">
    <property type="entry name" value="DELTA(14)-STEROL REDUCTASE"/>
    <property type="match status" value="1"/>
</dbReference>
<feature type="transmembrane region" description="Helical" evidence="1">
    <location>
        <begin position="136"/>
        <end position="154"/>
    </location>
</feature>
<name>A0A6A5WIZ5_9PLEO</name>
<keyword evidence="1" id="KW-1207">Sterol metabolism</keyword>
<dbReference type="AlphaFoldDB" id="A0A6A5WIZ5"/>
<keyword evidence="1" id="KW-1133">Transmembrane helix</keyword>
<keyword evidence="1" id="KW-0752">Steroid biosynthesis</keyword>
<dbReference type="Pfam" id="PF06966">
    <property type="entry name" value="DUF1295"/>
    <property type="match status" value="1"/>
</dbReference>
<dbReference type="GO" id="GO:0005789">
    <property type="term" value="C:endoplasmic reticulum membrane"/>
    <property type="evidence" value="ECO:0007669"/>
    <property type="project" value="TreeGrafter"/>
</dbReference>
<protein>
    <recommendedName>
        <fullName evidence="1">Delta(14)-sterol reductase</fullName>
    </recommendedName>
    <alternativeName>
        <fullName evidence="1">C-14 sterol reductase</fullName>
    </alternativeName>
    <alternativeName>
        <fullName evidence="1">Sterol C14-reductase</fullName>
    </alternativeName>
</protein>
<dbReference type="Proteomes" id="UP000799779">
    <property type="component" value="Unassembled WGS sequence"/>
</dbReference>
<dbReference type="GO" id="GO:0050613">
    <property type="term" value="F:Delta14-sterol reductase activity"/>
    <property type="evidence" value="ECO:0007669"/>
    <property type="project" value="TreeGrafter"/>
</dbReference>
<dbReference type="InterPro" id="IPR010721">
    <property type="entry name" value="UstE-like"/>
</dbReference>
<proteinExistence type="inferred from homology"/>
<evidence type="ECO:0000313" key="2">
    <source>
        <dbReference type="EMBL" id="KAF2000131.1"/>
    </source>
</evidence>
<feature type="transmembrane region" description="Helical" evidence="1">
    <location>
        <begin position="104"/>
        <end position="124"/>
    </location>
</feature>
<gene>
    <name evidence="2" type="ORF">P154DRAFT_576462</name>
</gene>
<keyword evidence="1" id="KW-0472">Membrane</keyword>
<keyword evidence="1" id="KW-0756">Sterol biosynthesis</keyword>
<feature type="transmembrane region" description="Helical" evidence="1">
    <location>
        <begin position="73"/>
        <end position="92"/>
    </location>
</feature>
<accession>A0A6A5WIZ5</accession>
<keyword evidence="1" id="KW-0812">Transmembrane</keyword>
<comment type="caution">
    <text evidence="1">Lacks conserved residue(s) required for the propagation of feature annotation.</text>
</comment>
<sequence>MAEKKETDPMSMQRGDYTYNPRASLFFSLGRALTGPIQYYLITRHPLGTLFGVASPPMGFPPITLLGHTLPRLPFLIALMPGVLSAKHILWANFMMAERMTGQFAFFGVVADLMYESITSLVFTGAAINPLFSERYFNVGFAMYMGGVALELVAELQRMHFKSKPENKGKVCKSGFWGITRHINYTANVMFGFGYGLATGGPVYALMTGGMYVANFLTNAMPSIEAYCRGKYGREWEAYEREVPYQLFPGLY</sequence>
<keyword evidence="1" id="KW-0753">Steroid metabolism</keyword>
<dbReference type="Gene3D" id="1.20.120.1630">
    <property type="match status" value="1"/>
</dbReference>